<dbReference type="PROSITE" id="PS50048">
    <property type="entry name" value="ZN2_CY6_FUNGAL_2"/>
    <property type="match status" value="1"/>
</dbReference>
<evidence type="ECO:0000256" key="2">
    <source>
        <dbReference type="SAM" id="MobiDB-lite"/>
    </source>
</evidence>
<comment type="caution">
    <text evidence="4">The sequence shown here is derived from an EMBL/GenBank/DDBJ whole genome shotgun (WGS) entry which is preliminary data.</text>
</comment>
<dbReference type="PANTHER" id="PTHR47784">
    <property type="entry name" value="STEROL UPTAKE CONTROL PROTEIN 2"/>
    <property type="match status" value="1"/>
</dbReference>
<dbReference type="PANTHER" id="PTHR47784:SF5">
    <property type="entry name" value="STEROL UPTAKE CONTROL PROTEIN 2"/>
    <property type="match status" value="1"/>
</dbReference>
<organism evidence="4 5">
    <name type="scientific">Cercophora scortea</name>
    <dbReference type="NCBI Taxonomy" id="314031"/>
    <lineage>
        <taxon>Eukaryota</taxon>
        <taxon>Fungi</taxon>
        <taxon>Dikarya</taxon>
        <taxon>Ascomycota</taxon>
        <taxon>Pezizomycotina</taxon>
        <taxon>Sordariomycetes</taxon>
        <taxon>Sordariomycetidae</taxon>
        <taxon>Sordariales</taxon>
        <taxon>Lasiosphaeriaceae</taxon>
        <taxon>Cercophora</taxon>
    </lineage>
</organism>
<protein>
    <recommendedName>
        <fullName evidence="3">Zn(2)-C6 fungal-type domain-containing protein</fullName>
    </recommendedName>
</protein>
<dbReference type="GO" id="GO:0001228">
    <property type="term" value="F:DNA-binding transcription activator activity, RNA polymerase II-specific"/>
    <property type="evidence" value="ECO:0007669"/>
    <property type="project" value="TreeGrafter"/>
</dbReference>
<evidence type="ECO:0000313" key="5">
    <source>
        <dbReference type="Proteomes" id="UP001286456"/>
    </source>
</evidence>
<gene>
    <name evidence="4" type="ORF">B0T19DRAFT_487848</name>
</gene>
<evidence type="ECO:0000256" key="1">
    <source>
        <dbReference type="ARBA" id="ARBA00023242"/>
    </source>
</evidence>
<dbReference type="SUPFAM" id="SSF57701">
    <property type="entry name" value="Zn2/Cys6 DNA-binding domain"/>
    <property type="match status" value="1"/>
</dbReference>
<dbReference type="InterPro" id="IPR001138">
    <property type="entry name" value="Zn2Cys6_DnaBD"/>
</dbReference>
<dbReference type="SMART" id="SM00066">
    <property type="entry name" value="GAL4"/>
    <property type="match status" value="1"/>
</dbReference>
<dbReference type="EMBL" id="JAUEPO010000006">
    <property type="protein sequence ID" value="KAK3319504.1"/>
    <property type="molecule type" value="Genomic_DNA"/>
</dbReference>
<dbReference type="GO" id="GO:0008270">
    <property type="term" value="F:zinc ion binding"/>
    <property type="evidence" value="ECO:0007669"/>
    <property type="project" value="InterPro"/>
</dbReference>
<dbReference type="PROSITE" id="PS00463">
    <property type="entry name" value="ZN2_CY6_FUNGAL_1"/>
    <property type="match status" value="1"/>
</dbReference>
<feature type="region of interest" description="Disordered" evidence="2">
    <location>
        <begin position="49"/>
        <end position="95"/>
    </location>
</feature>
<dbReference type="InterPro" id="IPR036864">
    <property type="entry name" value="Zn2-C6_fun-type_DNA-bd_sf"/>
</dbReference>
<reference evidence="4" key="2">
    <citation type="submission" date="2023-06" db="EMBL/GenBank/DDBJ databases">
        <authorList>
            <consortium name="Lawrence Berkeley National Laboratory"/>
            <person name="Haridas S."/>
            <person name="Hensen N."/>
            <person name="Bonometti L."/>
            <person name="Westerberg I."/>
            <person name="Brannstrom I.O."/>
            <person name="Guillou S."/>
            <person name="Cros-Aarteil S."/>
            <person name="Calhoun S."/>
            <person name="Kuo A."/>
            <person name="Mondo S."/>
            <person name="Pangilinan J."/>
            <person name="Riley R."/>
            <person name="Labutti K."/>
            <person name="Andreopoulos B."/>
            <person name="Lipzen A."/>
            <person name="Chen C."/>
            <person name="Yanf M."/>
            <person name="Daum C."/>
            <person name="Ng V."/>
            <person name="Clum A."/>
            <person name="Steindorff A."/>
            <person name="Ohm R."/>
            <person name="Martin F."/>
            <person name="Silar P."/>
            <person name="Natvig D."/>
            <person name="Lalanne C."/>
            <person name="Gautier V."/>
            <person name="Ament-Velasquez S.L."/>
            <person name="Kruys A."/>
            <person name="Hutchinson M.I."/>
            <person name="Powell A.J."/>
            <person name="Barry K."/>
            <person name="Miller A.N."/>
            <person name="Grigoriev I.V."/>
            <person name="Debuchy R."/>
            <person name="Gladieux P."/>
            <person name="Thoren M.H."/>
            <person name="Johannesson H."/>
        </authorList>
    </citation>
    <scope>NUCLEOTIDE SEQUENCE</scope>
    <source>
        <strain evidence="4">SMH4131-1</strain>
    </source>
</reference>
<dbReference type="Pfam" id="PF11951">
    <property type="entry name" value="Fungal_trans_2"/>
    <property type="match status" value="1"/>
</dbReference>
<evidence type="ECO:0000259" key="3">
    <source>
        <dbReference type="PROSITE" id="PS50048"/>
    </source>
</evidence>
<dbReference type="Pfam" id="PF00172">
    <property type="entry name" value="Zn_clus"/>
    <property type="match status" value="1"/>
</dbReference>
<dbReference type="InterPro" id="IPR021858">
    <property type="entry name" value="Fun_TF"/>
</dbReference>
<proteinExistence type="predicted"/>
<evidence type="ECO:0000313" key="4">
    <source>
        <dbReference type="EMBL" id="KAK3319504.1"/>
    </source>
</evidence>
<keyword evidence="1" id="KW-0539">Nucleus</keyword>
<dbReference type="InterPro" id="IPR053157">
    <property type="entry name" value="Sterol_Uptake_Regulator"/>
</dbReference>
<feature type="domain" description="Zn(2)-C6 fungal-type" evidence="3">
    <location>
        <begin position="15"/>
        <end position="44"/>
    </location>
</feature>
<dbReference type="Proteomes" id="UP001286456">
    <property type="component" value="Unassembled WGS sequence"/>
</dbReference>
<accession>A0AAE0M6A3</accession>
<feature type="compositionally biased region" description="Low complexity" evidence="2">
    <location>
        <begin position="58"/>
        <end position="78"/>
    </location>
</feature>
<sequence length="438" mass="47412">MMPRLRLGHTKSRGGCLRCKQRRVKCDENRPCSACLRHGIDCSLVTDNSGPSLSEQNAPQTPLPSATATPSQPSLSPLPLSPDPNISTLTLSDSPGSLPSDPFPYFAKYILPQPPHTTLTASIPDLELLHHYTTSTYLTLAPSATSGHKLWQITIPQLSFSHVFLLHQILAISAFHLAYLVPSKRQQYSLCASHHQSIAIQGVRAALASISADNCHAIFPTSSLLFVGALAASMTCPDEVGNPSKQTPTFDDLIDTFLLVKGIRSVLNSSVATLASGPLAGFFQPPPAHTPDTPQPHSPILGRLSAQMQSLASKLLPSPSLTQEQIVIIQAEIAHFIEMTAFAAGAVPESPQNQVMVSWPIFMTDGFLEMVRERNEAAMAVMAYYCVVMHAAAEDYWFVGGWAESVVREIDAGMDEGGRWREDSAWALGWVRGRVALG</sequence>
<dbReference type="AlphaFoldDB" id="A0AAE0M6A3"/>
<keyword evidence="5" id="KW-1185">Reference proteome</keyword>
<name>A0AAE0M6A3_9PEZI</name>
<dbReference type="CDD" id="cd00067">
    <property type="entry name" value="GAL4"/>
    <property type="match status" value="1"/>
</dbReference>
<dbReference type="Gene3D" id="4.10.240.10">
    <property type="entry name" value="Zn(2)-C6 fungal-type DNA-binding domain"/>
    <property type="match status" value="1"/>
</dbReference>
<reference evidence="4" key="1">
    <citation type="journal article" date="2023" name="Mol. Phylogenet. Evol.">
        <title>Genome-scale phylogeny and comparative genomics of the fungal order Sordariales.</title>
        <authorList>
            <person name="Hensen N."/>
            <person name="Bonometti L."/>
            <person name="Westerberg I."/>
            <person name="Brannstrom I.O."/>
            <person name="Guillou S."/>
            <person name="Cros-Aarteil S."/>
            <person name="Calhoun S."/>
            <person name="Haridas S."/>
            <person name="Kuo A."/>
            <person name="Mondo S."/>
            <person name="Pangilinan J."/>
            <person name="Riley R."/>
            <person name="LaButti K."/>
            <person name="Andreopoulos B."/>
            <person name="Lipzen A."/>
            <person name="Chen C."/>
            <person name="Yan M."/>
            <person name="Daum C."/>
            <person name="Ng V."/>
            <person name="Clum A."/>
            <person name="Steindorff A."/>
            <person name="Ohm R.A."/>
            <person name="Martin F."/>
            <person name="Silar P."/>
            <person name="Natvig D.O."/>
            <person name="Lalanne C."/>
            <person name="Gautier V."/>
            <person name="Ament-Velasquez S.L."/>
            <person name="Kruys A."/>
            <person name="Hutchinson M.I."/>
            <person name="Powell A.J."/>
            <person name="Barry K."/>
            <person name="Miller A.N."/>
            <person name="Grigoriev I.V."/>
            <person name="Debuchy R."/>
            <person name="Gladieux P."/>
            <person name="Hiltunen Thoren M."/>
            <person name="Johannesson H."/>
        </authorList>
    </citation>
    <scope>NUCLEOTIDE SEQUENCE</scope>
    <source>
        <strain evidence="4">SMH4131-1</strain>
    </source>
</reference>